<dbReference type="InterPro" id="IPR032696">
    <property type="entry name" value="SQ_cyclase_C"/>
</dbReference>
<dbReference type="InterPro" id="IPR018333">
    <property type="entry name" value="Squalene_cyclase"/>
</dbReference>
<accession>A0A1L7XK59</accession>
<reference evidence="6 7" key="1">
    <citation type="submission" date="2016-03" db="EMBL/GenBank/DDBJ databases">
        <authorList>
            <person name="Ploux O."/>
        </authorList>
    </citation>
    <scope>NUCLEOTIDE SEQUENCE [LARGE SCALE GENOMIC DNA]</scope>
    <source>
        <strain evidence="6 7">UAMH 11012</strain>
    </source>
</reference>
<dbReference type="OrthoDB" id="21502at2759"/>
<keyword evidence="7" id="KW-1185">Reference proteome</keyword>
<sequence>MGSHFEPESHEEKILRSLSSGAEYAFEKAEDDGHWYALGLDLRPVAAALKQELFSDQHEDGSWGIGYGLPGEISTTVEAYLELRLLDVPSDTEVMRKARKWIVGVGSIAKVRIFTRIFLAMFGLFPWSAVPQLPPELILMPPQTLVNLTTSLFSRFLMACLQTTTSQTNCGATQGTKIIPYAPSLFELWRKEGIFSWEFGFTIADTALYYLSTAIQRSPTRKYAIKKCVEWVLERQEKAGDWAGIIPPMMNGLIILHLEGWSHDSDEFSGGLEAIDRFMWKHEKGMHLQACVSPIWDTVLMTIGLRDAGIPGSDKCLQTARIYRPKLTSGGWSFEYHNTWYPDVDDTAAVIIAFLKQDPECAGSSQVHAAVEWVLGMQNADGGWAAFDVNNNYLFMNKCPFSDLDALCDPKRLILAIHHGINYLASIQESDGSWWGRWGVNYVYGTSNVFCTLAYSDGGRVETMVNPALQWLKKVQRADGGWGECLATYKYPELADESIKKGVAFLIETQVDFGGKGFSWIEPNFTGTGFYFPLMALGRYSKAMKFDRESMLNGTKE</sequence>
<evidence type="ECO:0000256" key="2">
    <source>
        <dbReference type="ARBA" id="ARBA00022737"/>
    </source>
</evidence>
<dbReference type="PROSITE" id="PS01074">
    <property type="entry name" value="TERPENE_SYNTHASES"/>
    <property type="match status" value="1"/>
</dbReference>
<dbReference type="EC" id="5.4.99.7" evidence="3"/>
<evidence type="ECO:0000256" key="3">
    <source>
        <dbReference type="ARBA" id="ARBA00029485"/>
    </source>
</evidence>
<dbReference type="GO" id="GO:0016104">
    <property type="term" value="P:triterpenoid biosynthetic process"/>
    <property type="evidence" value="ECO:0007669"/>
    <property type="project" value="InterPro"/>
</dbReference>
<dbReference type="PANTHER" id="PTHR11764:SF82">
    <property type="entry name" value="TERPENE CYCLASE_MUTASE FAMILY MEMBER"/>
    <property type="match status" value="1"/>
</dbReference>
<dbReference type="PANTHER" id="PTHR11764">
    <property type="entry name" value="TERPENE CYCLASE/MUTASE FAMILY MEMBER"/>
    <property type="match status" value="1"/>
</dbReference>
<feature type="domain" description="Squalene cyclase N-terminal" evidence="5">
    <location>
        <begin position="45"/>
        <end position="283"/>
    </location>
</feature>
<evidence type="ECO:0000259" key="5">
    <source>
        <dbReference type="Pfam" id="PF13249"/>
    </source>
</evidence>
<gene>
    <name evidence="6" type="ORF">PAC_15298</name>
</gene>
<evidence type="ECO:0000313" key="7">
    <source>
        <dbReference type="Proteomes" id="UP000184330"/>
    </source>
</evidence>
<dbReference type="Proteomes" id="UP000184330">
    <property type="component" value="Unassembled WGS sequence"/>
</dbReference>
<feature type="domain" description="Squalene cyclase C-terminal" evidence="4">
    <location>
        <begin position="292"/>
        <end position="496"/>
    </location>
</feature>
<name>A0A1L7XK59_9HELO</name>
<dbReference type="Gene3D" id="1.50.10.20">
    <property type="match status" value="2"/>
</dbReference>
<dbReference type="InterPro" id="IPR008930">
    <property type="entry name" value="Terpenoid_cyclase/PrenylTrfase"/>
</dbReference>
<dbReference type="AlphaFoldDB" id="A0A1L7XK59"/>
<protein>
    <recommendedName>
        <fullName evidence="3">lanosterol synthase</fullName>
        <ecNumber evidence="3">5.4.99.7</ecNumber>
    </recommendedName>
</protein>
<dbReference type="Pfam" id="PF13249">
    <property type="entry name" value="SQHop_cyclase_N"/>
    <property type="match status" value="1"/>
</dbReference>
<dbReference type="EMBL" id="FJOG01000030">
    <property type="protein sequence ID" value="CZR65398.1"/>
    <property type="molecule type" value="Genomic_DNA"/>
</dbReference>
<dbReference type="GO" id="GO:0000250">
    <property type="term" value="F:lanosterol synthase activity"/>
    <property type="evidence" value="ECO:0007669"/>
    <property type="project" value="UniProtKB-EC"/>
</dbReference>
<dbReference type="Pfam" id="PF13243">
    <property type="entry name" value="SQHop_cyclase_C"/>
    <property type="match status" value="1"/>
</dbReference>
<dbReference type="SUPFAM" id="SSF48239">
    <property type="entry name" value="Terpenoid cyclases/Protein prenyltransferases"/>
    <property type="match status" value="2"/>
</dbReference>
<dbReference type="GO" id="GO:0005811">
    <property type="term" value="C:lipid droplet"/>
    <property type="evidence" value="ECO:0007669"/>
    <property type="project" value="InterPro"/>
</dbReference>
<comment type="similarity">
    <text evidence="1">Belongs to the terpene cyclase/mutase family.</text>
</comment>
<organism evidence="6 7">
    <name type="scientific">Phialocephala subalpina</name>
    <dbReference type="NCBI Taxonomy" id="576137"/>
    <lineage>
        <taxon>Eukaryota</taxon>
        <taxon>Fungi</taxon>
        <taxon>Dikarya</taxon>
        <taxon>Ascomycota</taxon>
        <taxon>Pezizomycotina</taxon>
        <taxon>Leotiomycetes</taxon>
        <taxon>Helotiales</taxon>
        <taxon>Mollisiaceae</taxon>
        <taxon>Phialocephala</taxon>
        <taxon>Phialocephala fortinii species complex</taxon>
    </lineage>
</organism>
<evidence type="ECO:0000259" key="4">
    <source>
        <dbReference type="Pfam" id="PF13243"/>
    </source>
</evidence>
<evidence type="ECO:0000313" key="6">
    <source>
        <dbReference type="EMBL" id="CZR65398.1"/>
    </source>
</evidence>
<evidence type="ECO:0000256" key="1">
    <source>
        <dbReference type="ARBA" id="ARBA00009755"/>
    </source>
</evidence>
<keyword evidence="2" id="KW-0677">Repeat</keyword>
<dbReference type="InterPro" id="IPR002365">
    <property type="entry name" value="Terpene_synthase_CS"/>
</dbReference>
<dbReference type="InterPro" id="IPR032697">
    <property type="entry name" value="SQ_cyclase_N"/>
</dbReference>
<dbReference type="STRING" id="576137.A0A1L7XK59"/>
<proteinExistence type="inferred from homology"/>